<keyword evidence="12" id="KW-0472">Membrane</keyword>
<evidence type="ECO:0000256" key="11">
    <source>
        <dbReference type="SAM" id="MobiDB-lite"/>
    </source>
</evidence>
<dbReference type="GO" id="GO:0006302">
    <property type="term" value="P:double-strand break repair"/>
    <property type="evidence" value="ECO:0007669"/>
    <property type="project" value="TreeGrafter"/>
</dbReference>
<name>A0A7J6WRK3_THATH</name>
<feature type="transmembrane region" description="Helical" evidence="12">
    <location>
        <begin position="21"/>
        <end position="44"/>
    </location>
</feature>
<evidence type="ECO:0000256" key="2">
    <source>
        <dbReference type="ARBA" id="ARBA00001946"/>
    </source>
</evidence>
<comment type="cofactor">
    <cofactor evidence="1">
        <name>Mn(2+)</name>
        <dbReference type="ChEBI" id="CHEBI:29035"/>
    </cofactor>
</comment>
<evidence type="ECO:0000256" key="10">
    <source>
        <dbReference type="ARBA" id="ARBA00023242"/>
    </source>
</evidence>
<dbReference type="InterPro" id="IPR051547">
    <property type="entry name" value="TDP2-like"/>
</dbReference>
<dbReference type="EMBL" id="JABWDY010011814">
    <property type="protein sequence ID" value="KAF5199538.1"/>
    <property type="molecule type" value="Genomic_DNA"/>
</dbReference>
<keyword evidence="14" id="KW-1185">Reference proteome</keyword>
<comment type="cofactor">
    <cofactor evidence="2">
        <name>Mg(2+)</name>
        <dbReference type="ChEBI" id="CHEBI:18420"/>
    </cofactor>
</comment>
<evidence type="ECO:0000256" key="5">
    <source>
        <dbReference type="ARBA" id="ARBA00022723"/>
    </source>
</evidence>
<proteinExistence type="predicted"/>
<gene>
    <name evidence="13" type="ORF">FRX31_010878</name>
</gene>
<keyword evidence="12" id="KW-1133">Transmembrane helix</keyword>
<dbReference type="PANTHER" id="PTHR15822">
    <property type="entry name" value="TRAF AND TNF RECEPTOR-ASSOCIATED PROTEIN"/>
    <property type="match status" value="1"/>
</dbReference>
<dbReference type="GO" id="GO:0046872">
    <property type="term" value="F:metal ion binding"/>
    <property type="evidence" value="ECO:0007669"/>
    <property type="project" value="UniProtKB-KW"/>
</dbReference>
<dbReference type="GO" id="GO:0005737">
    <property type="term" value="C:cytoplasm"/>
    <property type="evidence" value="ECO:0007669"/>
    <property type="project" value="TreeGrafter"/>
</dbReference>
<protein>
    <submittedName>
        <fullName evidence="13">Endonuclease/exonuclease/phosphatase family protein</fullName>
    </submittedName>
</protein>
<dbReference type="Proteomes" id="UP000554482">
    <property type="component" value="Unassembled WGS sequence"/>
</dbReference>
<evidence type="ECO:0000256" key="7">
    <source>
        <dbReference type="ARBA" id="ARBA00022801"/>
    </source>
</evidence>
<organism evidence="13 14">
    <name type="scientific">Thalictrum thalictroides</name>
    <name type="common">Rue-anemone</name>
    <name type="synonym">Anemone thalictroides</name>
    <dbReference type="NCBI Taxonomy" id="46969"/>
    <lineage>
        <taxon>Eukaryota</taxon>
        <taxon>Viridiplantae</taxon>
        <taxon>Streptophyta</taxon>
        <taxon>Embryophyta</taxon>
        <taxon>Tracheophyta</taxon>
        <taxon>Spermatophyta</taxon>
        <taxon>Magnoliopsida</taxon>
        <taxon>Ranunculales</taxon>
        <taxon>Ranunculaceae</taxon>
        <taxon>Thalictroideae</taxon>
        <taxon>Thalictrum</taxon>
    </lineage>
</organism>
<keyword evidence="13" id="KW-0269">Exonuclease</keyword>
<dbReference type="GO" id="GO:0004527">
    <property type="term" value="F:exonuclease activity"/>
    <property type="evidence" value="ECO:0007669"/>
    <property type="project" value="UniProtKB-KW"/>
</dbReference>
<feature type="compositionally biased region" description="Basic and acidic residues" evidence="11">
    <location>
        <begin position="65"/>
        <end position="74"/>
    </location>
</feature>
<keyword evidence="9" id="KW-0234">DNA repair</keyword>
<keyword evidence="4" id="KW-0540">Nuclease</keyword>
<dbReference type="Gene3D" id="3.60.10.10">
    <property type="entry name" value="Endonuclease/exonuclease/phosphatase"/>
    <property type="match status" value="1"/>
</dbReference>
<evidence type="ECO:0000256" key="12">
    <source>
        <dbReference type="SAM" id="Phobius"/>
    </source>
</evidence>
<dbReference type="PANTHER" id="PTHR15822:SF4">
    <property type="entry name" value="TYROSYL-DNA PHOSPHODIESTERASE 2"/>
    <property type="match status" value="1"/>
</dbReference>
<dbReference type="GO" id="GO:0070260">
    <property type="term" value="F:5'-tyrosyl-DNA phosphodiesterase activity"/>
    <property type="evidence" value="ECO:0007669"/>
    <property type="project" value="TreeGrafter"/>
</dbReference>
<dbReference type="InterPro" id="IPR036691">
    <property type="entry name" value="Endo/exonu/phosph_ase_sf"/>
</dbReference>
<feature type="region of interest" description="Disordered" evidence="11">
    <location>
        <begin position="52"/>
        <end position="81"/>
    </location>
</feature>
<dbReference type="SUPFAM" id="SSF56219">
    <property type="entry name" value="DNase I-like"/>
    <property type="match status" value="1"/>
</dbReference>
<evidence type="ECO:0000256" key="4">
    <source>
        <dbReference type="ARBA" id="ARBA00022722"/>
    </source>
</evidence>
<keyword evidence="7" id="KW-0378">Hydrolase</keyword>
<dbReference type="AlphaFoldDB" id="A0A7J6WRK3"/>
<keyword evidence="8" id="KW-0460">Magnesium</keyword>
<reference evidence="13 14" key="1">
    <citation type="submission" date="2020-06" db="EMBL/GenBank/DDBJ databases">
        <title>Transcriptomic and genomic resources for Thalictrum thalictroides and T. hernandezii: Facilitating candidate gene discovery in an emerging model plant lineage.</title>
        <authorList>
            <person name="Arias T."/>
            <person name="Riano-Pachon D.M."/>
            <person name="Di Stilio V.S."/>
        </authorList>
    </citation>
    <scope>NUCLEOTIDE SEQUENCE [LARGE SCALE GENOMIC DNA]</scope>
    <source>
        <strain evidence="14">cv. WT478/WT964</strain>
        <tissue evidence="13">Leaves</tissue>
    </source>
</reference>
<dbReference type="GO" id="GO:0003697">
    <property type="term" value="F:single-stranded DNA binding"/>
    <property type="evidence" value="ECO:0007669"/>
    <property type="project" value="TreeGrafter"/>
</dbReference>
<evidence type="ECO:0000256" key="9">
    <source>
        <dbReference type="ARBA" id="ARBA00023204"/>
    </source>
</evidence>
<evidence type="ECO:0000256" key="8">
    <source>
        <dbReference type="ARBA" id="ARBA00022842"/>
    </source>
</evidence>
<sequence length="238" mass="26639">MSSSSESSSLILVSDDEVDDVAFGFGGGGVLVLALVVVVFWFWLCNMGAAESKPEEEGTNNNQDRYYDPEREGGSNKNESSSSCTVFAVGAAVGTALLGVAWSVSRYRSKDFDERVDNHYFHAESFKTIPVANSYSQEQKSTLKILSYNVCSREDYPIHERMKAIGDLVQLHTPHFICFQEITPAIFNIFQGSSWWNDYYCSMSTEEASNKQYFCILVNFGLILHLKIRVLSTIVRAV</sequence>
<evidence type="ECO:0000313" key="13">
    <source>
        <dbReference type="EMBL" id="KAF5199538.1"/>
    </source>
</evidence>
<evidence type="ECO:0000256" key="6">
    <source>
        <dbReference type="ARBA" id="ARBA00022763"/>
    </source>
</evidence>
<dbReference type="GO" id="GO:0005634">
    <property type="term" value="C:nucleus"/>
    <property type="evidence" value="ECO:0007669"/>
    <property type="project" value="UniProtKB-SubCell"/>
</dbReference>
<keyword evidence="10" id="KW-0539">Nucleus</keyword>
<keyword evidence="13" id="KW-0255">Endonuclease</keyword>
<dbReference type="GO" id="GO:0004519">
    <property type="term" value="F:endonuclease activity"/>
    <property type="evidence" value="ECO:0007669"/>
    <property type="project" value="UniProtKB-KW"/>
</dbReference>
<dbReference type="OrthoDB" id="9975959at2759"/>
<evidence type="ECO:0000256" key="3">
    <source>
        <dbReference type="ARBA" id="ARBA00004123"/>
    </source>
</evidence>
<feature type="transmembrane region" description="Helical" evidence="12">
    <location>
        <begin position="85"/>
        <end position="105"/>
    </location>
</feature>
<comment type="caution">
    <text evidence="13">The sequence shown here is derived from an EMBL/GenBank/DDBJ whole genome shotgun (WGS) entry which is preliminary data.</text>
</comment>
<comment type="subcellular location">
    <subcellularLocation>
        <location evidence="3">Nucleus</location>
    </subcellularLocation>
</comment>
<accession>A0A7J6WRK3</accession>
<evidence type="ECO:0000313" key="14">
    <source>
        <dbReference type="Proteomes" id="UP000554482"/>
    </source>
</evidence>
<keyword evidence="12" id="KW-0812">Transmembrane</keyword>
<evidence type="ECO:0000256" key="1">
    <source>
        <dbReference type="ARBA" id="ARBA00001936"/>
    </source>
</evidence>
<keyword evidence="5" id="KW-0479">Metal-binding</keyword>
<keyword evidence="6" id="KW-0227">DNA damage</keyword>